<sequence length="140" mass="16496">MKEVREIIETKKQGVFELYIKETEEKLGVVFPAQYRDLFKLVNNAEIGEWILYPIKDNKNVAKTWDDVVRQNIELRDEYISEDLIIIGDDGSGDKLCFKIHNGIVCDEIYIWYHEDAEMEEIARNLKGFIIETMQEDDAF</sequence>
<comment type="caution">
    <text evidence="3">The sequence shown here is derived from an EMBL/GenBank/DDBJ whole genome shotgun (WGS) entry which is preliminary data.</text>
</comment>
<dbReference type="Proteomes" id="UP000220841">
    <property type="component" value="Unassembled WGS sequence"/>
</dbReference>
<dbReference type="EMBL" id="NUBY01000240">
    <property type="protein sequence ID" value="PEP90945.1"/>
    <property type="molecule type" value="Genomic_DNA"/>
</dbReference>
<protein>
    <submittedName>
        <fullName evidence="3">Cell wall assembly protein</fullName>
    </submittedName>
</protein>
<evidence type="ECO:0000313" key="2">
    <source>
        <dbReference type="EMBL" id="PEI88810.1"/>
    </source>
</evidence>
<dbReference type="AlphaFoldDB" id="A0A2B4YQH2"/>
<dbReference type="SUPFAM" id="SSF160631">
    <property type="entry name" value="SMI1/KNR4-like"/>
    <property type="match status" value="1"/>
</dbReference>
<dbReference type="EMBL" id="NUEH01000003">
    <property type="protein sequence ID" value="PEI88810.1"/>
    <property type="molecule type" value="Genomic_DNA"/>
</dbReference>
<name>A0A2B4YQH2_9BACI</name>
<dbReference type="InterPro" id="IPR018958">
    <property type="entry name" value="Knr4/Smi1-like_dom"/>
</dbReference>
<dbReference type="InterPro" id="IPR037883">
    <property type="entry name" value="Knr4/Smi1-like_sf"/>
</dbReference>
<accession>A0A2B4YQH2</accession>
<organism evidence="3 4">
    <name type="scientific">Bacillus toyonensis</name>
    <dbReference type="NCBI Taxonomy" id="155322"/>
    <lineage>
        <taxon>Bacteria</taxon>
        <taxon>Bacillati</taxon>
        <taxon>Bacillota</taxon>
        <taxon>Bacilli</taxon>
        <taxon>Bacillales</taxon>
        <taxon>Bacillaceae</taxon>
        <taxon>Bacillus</taxon>
        <taxon>Bacillus cereus group</taxon>
    </lineage>
</organism>
<dbReference type="SMART" id="SM00860">
    <property type="entry name" value="SMI1_KNR4"/>
    <property type="match status" value="1"/>
</dbReference>
<dbReference type="Gene3D" id="3.40.1580.10">
    <property type="entry name" value="SMI1/KNR4-like"/>
    <property type="match status" value="1"/>
</dbReference>
<gene>
    <name evidence="3" type="ORF">CN585_28010</name>
    <name evidence="2" type="ORF">CN678_04095</name>
</gene>
<proteinExistence type="predicted"/>
<reference evidence="2" key="2">
    <citation type="submission" date="2017-09" db="EMBL/GenBank/DDBJ databases">
        <title>Large-scale bioinformatics analysis of Bacillus genomes uncovers conserved roles of natural products in bacterial physiology.</title>
        <authorList>
            <consortium name="Agbiome Team Llc"/>
            <person name="Bleich R.M."/>
            <person name="Kirk G.J."/>
            <person name="Santa Maria K.C."/>
            <person name="Allen S.E."/>
            <person name="Farag S."/>
            <person name="Shank E.A."/>
            <person name="Bowers A."/>
        </authorList>
    </citation>
    <scope>NUCLEOTIDE SEQUENCE</scope>
    <source>
        <strain evidence="2">AFS005430</strain>
    </source>
</reference>
<dbReference type="Pfam" id="PF14567">
    <property type="entry name" value="SUKH_5"/>
    <property type="match status" value="1"/>
</dbReference>
<dbReference type="RefSeq" id="WP_016108632.1">
    <property type="nucleotide sequence ID" value="NZ_JAOPQM010000059.1"/>
</dbReference>
<reference evidence="3 4" key="1">
    <citation type="submission" date="2017-09" db="EMBL/GenBank/DDBJ databases">
        <title>Large-scale bioinformatics analysis of Bacillus genomes uncovers conserved roles of natural products in bacterial physiology.</title>
        <authorList>
            <consortium name="Agbiome Team Llc"/>
            <person name="Bleich R.M."/>
            <person name="Grubbs K.J."/>
            <person name="Santa Maria K.C."/>
            <person name="Allen S.E."/>
            <person name="Farag S."/>
            <person name="Shank E.A."/>
            <person name="Bowers A."/>
        </authorList>
    </citation>
    <scope>NUCLEOTIDE SEQUENCE [LARGE SCALE GENOMIC DNA]</scope>
    <source>
        <strain evidence="3 4">AFS021349</strain>
    </source>
</reference>
<evidence type="ECO:0000259" key="1">
    <source>
        <dbReference type="SMART" id="SM00860"/>
    </source>
</evidence>
<dbReference type="Proteomes" id="UP000220969">
    <property type="component" value="Unassembled WGS sequence"/>
</dbReference>
<feature type="domain" description="Knr4/Smi1-like" evidence="1">
    <location>
        <begin position="14"/>
        <end position="132"/>
    </location>
</feature>
<evidence type="ECO:0000313" key="3">
    <source>
        <dbReference type="EMBL" id="PEP90945.1"/>
    </source>
</evidence>
<evidence type="ECO:0000313" key="4">
    <source>
        <dbReference type="Proteomes" id="UP000220841"/>
    </source>
</evidence>